<evidence type="ECO:0008006" key="4">
    <source>
        <dbReference type="Google" id="ProtNLM"/>
    </source>
</evidence>
<evidence type="ECO:0000313" key="3">
    <source>
        <dbReference type="Proteomes" id="UP000604046"/>
    </source>
</evidence>
<dbReference type="EMBL" id="CAJNDS010000413">
    <property type="protein sequence ID" value="CAE7203693.1"/>
    <property type="molecule type" value="Genomic_DNA"/>
</dbReference>
<organism evidence="2 3">
    <name type="scientific">Symbiodinium natans</name>
    <dbReference type="NCBI Taxonomy" id="878477"/>
    <lineage>
        <taxon>Eukaryota</taxon>
        <taxon>Sar</taxon>
        <taxon>Alveolata</taxon>
        <taxon>Dinophyceae</taxon>
        <taxon>Suessiales</taxon>
        <taxon>Symbiodiniaceae</taxon>
        <taxon>Symbiodinium</taxon>
    </lineage>
</organism>
<sequence>MSNQSISAACPRHEVKQALQTKFGEVTHVHLHHRLKFGFARFKTREGADAAIQAGKVHVLDQEVEICSACEAGKGWPEKQPLTEDERDDSEDDGSQAASDAAENPAKSQPEDRPPDQRGWESDSEASMAEAESWAHEDVPESEAEDDDFAERERVLGTLEAIRASTTEVLRKANSKIAMSELESRSDIAQLKEAAAKL</sequence>
<dbReference type="GO" id="GO:0003676">
    <property type="term" value="F:nucleic acid binding"/>
    <property type="evidence" value="ECO:0007669"/>
    <property type="project" value="InterPro"/>
</dbReference>
<name>A0A812JCS2_9DINO</name>
<feature type="compositionally biased region" description="Acidic residues" evidence="1">
    <location>
        <begin position="140"/>
        <end position="150"/>
    </location>
</feature>
<dbReference type="Gene3D" id="3.30.70.330">
    <property type="match status" value="1"/>
</dbReference>
<dbReference type="Proteomes" id="UP000604046">
    <property type="component" value="Unassembled WGS sequence"/>
</dbReference>
<dbReference type="SUPFAM" id="SSF54928">
    <property type="entry name" value="RNA-binding domain, RBD"/>
    <property type="match status" value="1"/>
</dbReference>
<feature type="compositionally biased region" description="Basic and acidic residues" evidence="1">
    <location>
        <begin position="109"/>
        <end position="121"/>
    </location>
</feature>
<reference evidence="2" key="1">
    <citation type="submission" date="2021-02" db="EMBL/GenBank/DDBJ databases">
        <authorList>
            <person name="Dougan E. K."/>
            <person name="Rhodes N."/>
            <person name="Thang M."/>
            <person name="Chan C."/>
        </authorList>
    </citation>
    <scope>NUCLEOTIDE SEQUENCE</scope>
</reference>
<dbReference type="CDD" id="cd00590">
    <property type="entry name" value="RRM_SF"/>
    <property type="match status" value="1"/>
</dbReference>
<dbReference type="AlphaFoldDB" id="A0A812JCS2"/>
<dbReference type="InterPro" id="IPR012677">
    <property type="entry name" value="Nucleotide-bd_a/b_plait_sf"/>
</dbReference>
<evidence type="ECO:0000313" key="2">
    <source>
        <dbReference type="EMBL" id="CAE7203693.1"/>
    </source>
</evidence>
<accession>A0A812JCS2</accession>
<protein>
    <recommendedName>
        <fullName evidence="4">RRM domain-containing protein</fullName>
    </recommendedName>
</protein>
<evidence type="ECO:0000256" key="1">
    <source>
        <dbReference type="SAM" id="MobiDB-lite"/>
    </source>
</evidence>
<dbReference type="InterPro" id="IPR035979">
    <property type="entry name" value="RBD_domain_sf"/>
</dbReference>
<comment type="caution">
    <text evidence="2">The sequence shown here is derived from an EMBL/GenBank/DDBJ whole genome shotgun (WGS) entry which is preliminary data.</text>
</comment>
<feature type="region of interest" description="Disordered" evidence="1">
    <location>
        <begin position="74"/>
        <end position="153"/>
    </location>
</feature>
<keyword evidence="3" id="KW-1185">Reference proteome</keyword>
<feature type="compositionally biased region" description="Acidic residues" evidence="1">
    <location>
        <begin position="83"/>
        <end position="94"/>
    </location>
</feature>
<gene>
    <name evidence="2" type="ORF">SNAT2548_LOCUS6273</name>
</gene>
<proteinExistence type="predicted"/>